<dbReference type="SUPFAM" id="SSF52540">
    <property type="entry name" value="P-loop containing nucleoside triphosphate hydrolases"/>
    <property type="match status" value="1"/>
</dbReference>
<evidence type="ECO:0000256" key="1">
    <source>
        <dbReference type="SAM" id="MobiDB-lite"/>
    </source>
</evidence>
<gene>
    <name evidence="2" type="ORF">S01H4_39012</name>
</gene>
<evidence type="ECO:0000313" key="2">
    <source>
        <dbReference type="EMBL" id="GAG95986.1"/>
    </source>
</evidence>
<name>X1DHW3_9ZZZZ</name>
<sequence>LNHLEEPAPPPKSEERPMPPKPKVEQKPKATAYEKLMELADGGDYLEIFGSAGHGKSRFLSHVALEAKRAGLKVKFMDCEHSISNRIKKELGDSYQRLGFMDFDKLLDVFANLPKGYDLILFDSLGFPVLIKYAMMKFRQRGDAILKTILLRGYLKDYAETNHVLSLGANQPKSELWGASHGVEAENLEEKLGPVGGKSIHVAKGVIRMSIEDRTEEKTVFGLRAFECQDLPFNKLIATFTISGEGEKVEWKI</sequence>
<feature type="region of interest" description="Disordered" evidence="1">
    <location>
        <begin position="1"/>
        <end position="29"/>
    </location>
</feature>
<feature type="compositionally biased region" description="Basic and acidic residues" evidence="1">
    <location>
        <begin position="1"/>
        <end position="28"/>
    </location>
</feature>
<organism evidence="2">
    <name type="scientific">marine sediment metagenome</name>
    <dbReference type="NCBI Taxonomy" id="412755"/>
    <lineage>
        <taxon>unclassified sequences</taxon>
        <taxon>metagenomes</taxon>
        <taxon>ecological metagenomes</taxon>
    </lineage>
</organism>
<dbReference type="EMBL" id="BART01021088">
    <property type="protein sequence ID" value="GAG95986.1"/>
    <property type="molecule type" value="Genomic_DNA"/>
</dbReference>
<proteinExistence type="predicted"/>
<dbReference type="AlphaFoldDB" id="X1DHW3"/>
<comment type="caution">
    <text evidence="2">The sequence shown here is derived from an EMBL/GenBank/DDBJ whole genome shotgun (WGS) entry which is preliminary data.</text>
</comment>
<reference evidence="2" key="1">
    <citation type="journal article" date="2014" name="Front. Microbiol.">
        <title>High frequency of phylogenetically diverse reductive dehalogenase-homologous genes in deep subseafloor sedimentary metagenomes.</title>
        <authorList>
            <person name="Kawai M."/>
            <person name="Futagami T."/>
            <person name="Toyoda A."/>
            <person name="Takaki Y."/>
            <person name="Nishi S."/>
            <person name="Hori S."/>
            <person name="Arai W."/>
            <person name="Tsubouchi T."/>
            <person name="Morono Y."/>
            <person name="Uchiyama I."/>
            <person name="Ito T."/>
            <person name="Fujiyama A."/>
            <person name="Inagaki F."/>
            <person name="Takami H."/>
        </authorList>
    </citation>
    <scope>NUCLEOTIDE SEQUENCE</scope>
    <source>
        <strain evidence="2">Expedition CK06-06</strain>
    </source>
</reference>
<protein>
    <submittedName>
        <fullName evidence="2">Uncharacterized protein</fullName>
    </submittedName>
</protein>
<dbReference type="InterPro" id="IPR027417">
    <property type="entry name" value="P-loop_NTPase"/>
</dbReference>
<dbReference type="Gene3D" id="3.40.50.300">
    <property type="entry name" value="P-loop containing nucleotide triphosphate hydrolases"/>
    <property type="match status" value="1"/>
</dbReference>
<feature type="non-terminal residue" evidence="2">
    <location>
        <position position="1"/>
    </location>
</feature>
<accession>X1DHW3</accession>